<gene>
    <name evidence="3" type="ORF">K8U72_00450</name>
</gene>
<name>A0A921KKG5_9ACTN</name>
<dbReference type="EMBL" id="DYWQ01000008">
    <property type="protein sequence ID" value="HJF44245.1"/>
    <property type="molecule type" value="Genomic_DNA"/>
</dbReference>
<dbReference type="InterPro" id="IPR010982">
    <property type="entry name" value="Lambda_DNA-bd_dom_sf"/>
</dbReference>
<feature type="domain" description="HTH cro/C1-type" evidence="2">
    <location>
        <begin position="6"/>
        <end position="49"/>
    </location>
</feature>
<dbReference type="PANTHER" id="PTHR46558:SF4">
    <property type="entry name" value="DNA-BIDING PHAGE PROTEIN"/>
    <property type="match status" value="1"/>
</dbReference>
<keyword evidence="1" id="KW-0238">DNA-binding</keyword>
<evidence type="ECO:0000313" key="3">
    <source>
        <dbReference type="EMBL" id="HJF44245.1"/>
    </source>
</evidence>
<dbReference type="Pfam" id="PF01381">
    <property type="entry name" value="HTH_3"/>
    <property type="match status" value="1"/>
</dbReference>
<protein>
    <submittedName>
        <fullName evidence="3">Helix-turn-helix domain-containing protein</fullName>
    </submittedName>
</protein>
<proteinExistence type="predicted"/>
<sequence>MLKDALSRLRRERGLTQEELARRLYITRQAVSRWETGATEPGIDMIKLI</sequence>
<accession>A0A921KKG5</accession>
<reference evidence="3" key="2">
    <citation type="submission" date="2021-09" db="EMBL/GenBank/DDBJ databases">
        <authorList>
            <person name="Gilroy R."/>
        </authorList>
    </citation>
    <scope>NUCLEOTIDE SEQUENCE</scope>
    <source>
        <strain evidence="3">CHK124-7917</strain>
    </source>
</reference>
<dbReference type="SUPFAM" id="SSF47413">
    <property type="entry name" value="lambda repressor-like DNA-binding domains"/>
    <property type="match status" value="1"/>
</dbReference>
<dbReference type="AlphaFoldDB" id="A0A921KKG5"/>
<evidence type="ECO:0000259" key="2">
    <source>
        <dbReference type="PROSITE" id="PS50943"/>
    </source>
</evidence>
<evidence type="ECO:0000313" key="4">
    <source>
        <dbReference type="Proteomes" id="UP000697330"/>
    </source>
</evidence>
<dbReference type="Proteomes" id="UP000697330">
    <property type="component" value="Unassembled WGS sequence"/>
</dbReference>
<dbReference type="SMART" id="SM00530">
    <property type="entry name" value="HTH_XRE"/>
    <property type="match status" value="1"/>
</dbReference>
<dbReference type="GO" id="GO:0003677">
    <property type="term" value="F:DNA binding"/>
    <property type="evidence" value="ECO:0007669"/>
    <property type="project" value="UniProtKB-KW"/>
</dbReference>
<reference evidence="3" key="1">
    <citation type="journal article" date="2021" name="PeerJ">
        <title>Extensive microbial diversity within the chicken gut microbiome revealed by metagenomics and culture.</title>
        <authorList>
            <person name="Gilroy R."/>
            <person name="Ravi A."/>
            <person name="Getino M."/>
            <person name="Pursley I."/>
            <person name="Horton D.L."/>
            <person name="Alikhan N.F."/>
            <person name="Baker D."/>
            <person name="Gharbi K."/>
            <person name="Hall N."/>
            <person name="Watson M."/>
            <person name="Adriaenssens E.M."/>
            <person name="Foster-Nyarko E."/>
            <person name="Jarju S."/>
            <person name="Secka A."/>
            <person name="Antonio M."/>
            <person name="Oren A."/>
            <person name="Chaudhuri R.R."/>
            <person name="La Ragione R."/>
            <person name="Hildebrand F."/>
            <person name="Pallen M.J."/>
        </authorList>
    </citation>
    <scope>NUCLEOTIDE SEQUENCE</scope>
    <source>
        <strain evidence="3">CHK124-7917</strain>
    </source>
</reference>
<organism evidence="3 4">
    <name type="scientific">Thermophilibacter provencensis</name>
    <dbReference type="NCBI Taxonomy" id="1852386"/>
    <lineage>
        <taxon>Bacteria</taxon>
        <taxon>Bacillati</taxon>
        <taxon>Actinomycetota</taxon>
        <taxon>Coriobacteriia</taxon>
        <taxon>Coriobacteriales</taxon>
        <taxon>Atopobiaceae</taxon>
        <taxon>Thermophilibacter</taxon>
    </lineage>
</organism>
<dbReference type="InterPro" id="IPR001387">
    <property type="entry name" value="Cro/C1-type_HTH"/>
</dbReference>
<dbReference type="CDD" id="cd00093">
    <property type="entry name" value="HTH_XRE"/>
    <property type="match status" value="1"/>
</dbReference>
<dbReference type="Gene3D" id="1.10.260.40">
    <property type="entry name" value="lambda repressor-like DNA-binding domains"/>
    <property type="match status" value="1"/>
</dbReference>
<dbReference type="PANTHER" id="PTHR46558">
    <property type="entry name" value="TRACRIPTIONAL REGULATORY PROTEIN-RELATED-RELATED"/>
    <property type="match status" value="1"/>
</dbReference>
<dbReference type="PROSITE" id="PS50943">
    <property type="entry name" value="HTH_CROC1"/>
    <property type="match status" value="1"/>
</dbReference>
<comment type="caution">
    <text evidence="3">The sequence shown here is derived from an EMBL/GenBank/DDBJ whole genome shotgun (WGS) entry which is preliminary data.</text>
</comment>
<feature type="non-terminal residue" evidence="3">
    <location>
        <position position="49"/>
    </location>
</feature>
<evidence type="ECO:0000256" key="1">
    <source>
        <dbReference type="ARBA" id="ARBA00023125"/>
    </source>
</evidence>